<dbReference type="Proteomes" id="UP000814033">
    <property type="component" value="Unassembled WGS sequence"/>
</dbReference>
<reference evidence="1" key="1">
    <citation type="submission" date="2021-02" db="EMBL/GenBank/DDBJ databases">
        <authorList>
            <consortium name="DOE Joint Genome Institute"/>
            <person name="Ahrendt S."/>
            <person name="Looney B.P."/>
            <person name="Miyauchi S."/>
            <person name="Morin E."/>
            <person name="Drula E."/>
            <person name="Courty P.E."/>
            <person name="Chicoki N."/>
            <person name="Fauchery L."/>
            <person name="Kohler A."/>
            <person name="Kuo A."/>
            <person name="Labutti K."/>
            <person name="Pangilinan J."/>
            <person name="Lipzen A."/>
            <person name="Riley R."/>
            <person name="Andreopoulos W."/>
            <person name="He G."/>
            <person name="Johnson J."/>
            <person name="Barry K.W."/>
            <person name="Grigoriev I.V."/>
            <person name="Nagy L."/>
            <person name="Hibbett D."/>
            <person name="Henrissat B."/>
            <person name="Matheny P.B."/>
            <person name="Labbe J."/>
            <person name="Martin F."/>
        </authorList>
    </citation>
    <scope>NUCLEOTIDE SEQUENCE</scope>
    <source>
        <strain evidence="1">FP105234-sp</strain>
    </source>
</reference>
<protein>
    <submittedName>
        <fullName evidence="1">Acetyl-CoA synthetase-like protein</fullName>
    </submittedName>
</protein>
<proteinExistence type="predicted"/>
<evidence type="ECO:0000313" key="1">
    <source>
        <dbReference type="EMBL" id="KAI0051413.1"/>
    </source>
</evidence>
<sequence>MPYQVNTFIRPHLNLGYELPSQQGVNSLPELIEFNSRYNPDHVFGLQVRPDAPPCKITFAELQAAVERASAWLVSSGATRGRTSRDEKTSPVAILLGSDIGIFIYMAALLRIGTPVLLLSARLTPVAIAHLVKATSPSSVLVNAQVSRSVKDTLPLVKDLPGGAPRFVDALSYENLLCDDHAELVHLTTPPSYTAFKYDDLDAVILHSSGTTGLPKPIFHAQAYLLLYGGCHRLPEQREPYGFNVSTLPLYHGFGLLAPFLSLSIGMPFVLPPASIIPTARTTLTNMELTNAQFMLSVPSILEDIVRLPGSAGLNALKKLDFIAIGGAPMKETVGQELVSNGVRLLNHWGATEIGPIAPIQRPPPGYDWHYLIPREDIALEVSQLEDNSDTYRLVGRAPGWPEPFVVQDLLEVHPEDPKQFKILGRADDLIVLATGEKVRPTNMETTIAEHPDVKAALVFGDGQFSLGLLVELAVSTRDEDSLLLSLDSYLERGNSFMDKHAKIPRDMVIFTQADTKPLSRTDKGSLARKATFSAFDEEIKDCYVRADMTRAVPLPLPSDDGGAALKAWIRTLVVSTIGLEEDTAFADEADFFEAGMDSLQASRLRRALLNGLRVTKGLPIQVEDLSPEFVFENPSVSEIHRSIADVMTGTQRTNLESSKDERRVAVMEEMVERYRAELASYADEAARARQARAQVPLRQASDQHVVILTGSTGSLGCMLLARLVRDPSVKEIVCLNRPQHGGAHVRQRQADAMKKRGAFIDEDGWRKVTIFEADTSRPDFGLPEDEFAQLSNVTDVIHNAWPVNFNRTVASFEAHVKAVCNLTRLSLLSAAANPSDSRPRRILFASSIAVVGRFPILHPDGPVYVPETPLDAATTAEFGYPEAKWVCERVLQVASELYGAGAAQPINESLLVTSSVRIGQMTGPEGSGAWNESEHFPLIVRTSQQLGAVPNIEGSLSWMPVNRAADVITELLFAKSMRPMYHMENPSRQSWYGLLDNLASLLGGNDGSLPLIPYDEWLERVRALGSDPEKNVAFKIMDFLENDFLRMASGGVILGTCVAKSDSATLVRSTALDKRHLAEYIGYWKSVGAL</sequence>
<gene>
    <name evidence="1" type="ORF">FA95DRAFT_1512207</name>
</gene>
<dbReference type="EMBL" id="MU275852">
    <property type="protein sequence ID" value="KAI0051413.1"/>
    <property type="molecule type" value="Genomic_DNA"/>
</dbReference>
<organism evidence="1 2">
    <name type="scientific">Auriscalpium vulgare</name>
    <dbReference type="NCBI Taxonomy" id="40419"/>
    <lineage>
        <taxon>Eukaryota</taxon>
        <taxon>Fungi</taxon>
        <taxon>Dikarya</taxon>
        <taxon>Basidiomycota</taxon>
        <taxon>Agaricomycotina</taxon>
        <taxon>Agaricomycetes</taxon>
        <taxon>Russulales</taxon>
        <taxon>Auriscalpiaceae</taxon>
        <taxon>Auriscalpium</taxon>
    </lineage>
</organism>
<comment type="caution">
    <text evidence="1">The sequence shown here is derived from an EMBL/GenBank/DDBJ whole genome shotgun (WGS) entry which is preliminary data.</text>
</comment>
<name>A0ACB8S6M7_9AGAM</name>
<reference evidence="1" key="2">
    <citation type="journal article" date="2022" name="New Phytol.">
        <title>Evolutionary transition to the ectomycorrhizal habit in the genomes of a hyperdiverse lineage of mushroom-forming fungi.</title>
        <authorList>
            <person name="Looney B."/>
            <person name="Miyauchi S."/>
            <person name="Morin E."/>
            <person name="Drula E."/>
            <person name="Courty P.E."/>
            <person name="Kohler A."/>
            <person name="Kuo A."/>
            <person name="LaButti K."/>
            <person name="Pangilinan J."/>
            <person name="Lipzen A."/>
            <person name="Riley R."/>
            <person name="Andreopoulos W."/>
            <person name="He G."/>
            <person name="Johnson J."/>
            <person name="Nolan M."/>
            <person name="Tritt A."/>
            <person name="Barry K.W."/>
            <person name="Grigoriev I.V."/>
            <person name="Nagy L.G."/>
            <person name="Hibbett D."/>
            <person name="Henrissat B."/>
            <person name="Matheny P.B."/>
            <person name="Labbe J."/>
            <person name="Martin F.M."/>
        </authorList>
    </citation>
    <scope>NUCLEOTIDE SEQUENCE</scope>
    <source>
        <strain evidence="1">FP105234-sp</strain>
    </source>
</reference>
<keyword evidence="2" id="KW-1185">Reference proteome</keyword>
<accession>A0ACB8S6M7</accession>
<evidence type="ECO:0000313" key="2">
    <source>
        <dbReference type="Proteomes" id="UP000814033"/>
    </source>
</evidence>